<evidence type="ECO:0000313" key="16">
    <source>
        <dbReference type="Proteomes" id="UP000548771"/>
    </source>
</evidence>
<feature type="signal peptide" evidence="11">
    <location>
        <begin position="1"/>
        <end position="27"/>
    </location>
</feature>
<accession>A0A6V7EJ61</accession>
<dbReference type="InterPro" id="IPR007280">
    <property type="entry name" value="Peptidase_C_arc/bac"/>
</dbReference>
<dbReference type="PROSITE" id="PS00136">
    <property type="entry name" value="SUBTILASE_ASP"/>
    <property type="match status" value="1"/>
</dbReference>
<keyword evidence="3" id="KW-0964">Secreted</keyword>
<comment type="similarity">
    <text evidence="2 9 10">Belongs to the peptidase S8 family.</text>
</comment>
<evidence type="ECO:0000256" key="6">
    <source>
        <dbReference type="ARBA" id="ARBA00022801"/>
    </source>
</evidence>
<reference evidence="15" key="1">
    <citation type="submission" date="2019-03" db="EMBL/GenBank/DDBJ databases">
        <authorList>
            <person name="Moriniere L."/>
            <person name="Burlet A."/>
            <person name="Rosenthal E."/>
            <person name="Portier P."/>
            <person name="Lavire C."/>
            <person name="Nesme X."/>
            <person name="Bull C.T."/>
            <person name="Le Saux M."/>
            <person name="Bertolla F."/>
        </authorList>
    </citation>
    <scope>NUCLEOTIDE SEQUENCE</scope>
    <source>
        <strain evidence="15">CFBP2533</strain>
    </source>
</reference>
<evidence type="ECO:0000256" key="8">
    <source>
        <dbReference type="ARBA" id="ARBA00023145"/>
    </source>
</evidence>
<organism evidence="14">
    <name type="scientific">Xanthomonas hortorum pv. pelargonii</name>
    <dbReference type="NCBI Taxonomy" id="453602"/>
    <lineage>
        <taxon>Bacteria</taxon>
        <taxon>Pseudomonadati</taxon>
        <taxon>Pseudomonadota</taxon>
        <taxon>Gammaproteobacteria</taxon>
        <taxon>Lysobacterales</taxon>
        <taxon>Lysobacteraceae</taxon>
        <taxon>Xanthomonas</taxon>
    </lineage>
</organism>
<dbReference type="CDD" id="cd07496">
    <property type="entry name" value="Peptidases_S8_13"/>
    <property type="match status" value="1"/>
</dbReference>
<feature type="active site" description="Charge relay system" evidence="9">
    <location>
        <position position="448"/>
    </location>
</feature>
<gene>
    <name evidence="14" type="ORF">CFBP2533_36590</name>
    <name evidence="15" type="ORF">E1J24_01830</name>
</gene>
<dbReference type="InterPro" id="IPR050131">
    <property type="entry name" value="Peptidase_S8_subtilisin-like"/>
</dbReference>
<reference evidence="16" key="2">
    <citation type="journal article" date="2020" name="Syst. Appl. Microbiol.">
        <title>Clarifying the taxonomy of the causal agent of bacterial leaf spot of lettuce through a polyphasic approach reveals that Xanthomonas cynarae Trebaol et al. 2000 emend. Timilsina et al. 2019 is a later heterotypic synonym of Xanthomonas hortorum Vauterin et al. 1995.</title>
        <authorList>
            <person name="Moriniere L."/>
            <person name="Burlet A."/>
            <person name="Rosenthal E.R."/>
            <person name="Nesme X."/>
            <person name="Portier P."/>
            <person name="Bull C.T."/>
            <person name="Lavire C."/>
            <person name="Fischer-Le Saux M."/>
            <person name="Bertolla F."/>
        </authorList>
    </citation>
    <scope>NUCLEOTIDE SEQUENCE [LARGE SCALE GENOMIC DNA]</scope>
    <source>
        <strain evidence="16">CFBP2533</strain>
    </source>
</reference>
<dbReference type="InterPro" id="IPR015500">
    <property type="entry name" value="Peptidase_S8_subtilisin-rel"/>
</dbReference>
<keyword evidence="6 9" id="KW-0378">Hydrolase</keyword>
<dbReference type="PANTHER" id="PTHR43806:SF11">
    <property type="entry name" value="CEREVISIN-RELATED"/>
    <property type="match status" value="1"/>
</dbReference>
<dbReference type="EMBL" id="LR828261">
    <property type="protein sequence ID" value="CAD0351253.1"/>
    <property type="molecule type" value="Genomic_DNA"/>
</dbReference>
<evidence type="ECO:0000256" key="10">
    <source>
        <dbReference type="RuleBase" id="RU003355"/>
    </source>
</evidence>
<evidence type="ECO:0000256" key="3">
    <source>
        <dbReference type="ARBA" id="ARBA00022525"/>
    </source>
</evidence>
<evidence type="ECO:0000256" key="4">
    <source>
        <dbReference type="ARBA" id="ARBA00022670"/>
    </source>
</evidence>
<dbReference type="Gene3D" id="2.60.120.380">
    <property type="match status" value="1"/>
</dbReference>
<keyword evidence="5 11" id="KW-0732">Signal</keyword>
<dbReference type="EMBL" id="LR828261">
    <property type="protein sequence ID" value="CAD0351248.1"/>
    <property type="molecule type" value="Genomic_DNA"/>
</dbReference>
<dbReference type="GO" id="GO:0006508">
    <property type="term" value="P:proteolysis"/>
    <property type="evidence" value="ECO:0007669"/>
    <property type="project" value="UniProtKB-KW"/>
</dbReference>
<dbReference type="PROSITE" id="PS51892">
    <property type="entry name" value="SUBTILASE"/>
    <property type="match status" value="1"/>
</dbReference>
<evidence type="ECO:0000256" key="2">
    <source>
        <dbReference type="ARBA" id="ARBA00011073"/>
    </source>
</evidence>
<dbReference type="Pfam" id="PF00082">
    <property type="entry name" value="Peptidase_S8"/>
    <property type="match status" value="1"/>
</dbReference>
<evidence type="ECO:0000256" key="5">
    <source>
        <dbReference type="ARBA" id="ARBA00022729"/>
    </source>
</evidence>
<name>A0A6V7EJ61_9XANT</name>
<evidence type="ECO:0000256" key="9">
    <source>
        <dbReference type="PROSITE-ProRule" id="PRU01240"/>
    </source>
</evidence>
<keyword evidence="7 9" id="KW-0720">Serine protease</keyword>
<evidence type="ECO:0000256" key="7">
    <source>
        <dbReference type="ARBA" id="ARBA00022825"/>
    </source>
</evidence>
<reference evidence="15" key="3">
    <citation type="journal article" date="2020" name="Syst. Appl. Microbiol.">
        <title>Clarifying the taxonomy of the causal agent of bacterial leaf spot of lettuce through a polyphasic approach reveals that Xanthomonas cynarae Trebaol et al. 2000 emend. Timilsina et al. 2019 is a later heterotypic synonym of Xanthomonas hortorum Vauterin et al. 1995.</title>
        <authorList>
            <person name="Moriniere L."/>
            <person name="Burlet A."/>
            <person name="Rosenthal E.R."/>
            <person name="Nesme X."/>
            <person name="Portier P."/>
            <person name="Bull C.T."/>
            <person name="Lavire C."/>
            <person name="Fischer-Le Saux M."/>
            <person name="Bertolla F."/>
        </authorList>
    </citation>
    <scope>NUCLEOTIDE SEQUENCE</scope>
    <source>
        <strain evidence="15">CFBP2533</strain>
    </source>
</reference>
<dbReference type="SUPFAM" id="SSF52743">
    <property type="entry name" value="Subtilisin-like"/>
    <property type="match status" value="1"/>
</dbReference>
<dbReference type="InterPro" id="IPR023827">
    <property type="entry name" value="Peptidase_S8_Asp-AS"/>
</dbReference>
<dbReference type="Pfam" id="PF04151">
    <property type="entry name" value="PPC"/>
    <property type="match status" value="1"/>
</dbReference>
<comment type="subcellular location">
    <subcellularLocation>
        <location evidence="1">Secreted</location>
    </subcellularLocation>
</comment>
<protein>
    <submittedName>
        <fullName evidence="15">Protease</fullName>
    </submittedName>
</protein>
<feature type="domain" description="Peptidase C-terminal archaeal/bacterial" evidence="13">
    <location>
        <begin position="546"/>
        <end position="614"/>
    </location>
</feature>
<dbReference type="RefSeq" id="WP_168957127.1">
    <property type="nucleotide sequence ID" value="NZ_CP098604.1"/>
</dbReference>
<feature type="domain" description="Peptidase S8/S53" evidence="12">
    <location>
        <begin position="183"/>
        <end position="487"/>
    </location>
</feature>
<evidence type="ECO:0000256" key="11">
    <source>
        <dbReference type="SAM" id="SignalP"/>
    </source>
</evidence>
<evidence type="ECO:0000256" key="1">
    <source>
        <dbReference type="ARBA" id="ARBA00004613"/>
    </source>
</evidence>
<feature type="active site" description="Charge relay system" evidence="9">
    <location>
        <position position="192"/>
    </location>
</feature>
<dbReference type="InterPro" id="IPR000209">
    <property type="entry name" value="Peptidase_S8/S53_dom"/>
</dbReference>
<dbReference type="EMBL" id="SMDX01000001">
    <property type="protein sequence ID" value="NMI20662.1"/>
    <property type="molecule type" value="Genomic_DNA"/>
</dbReference>
<dbReference type="GO" id="GO:0004252">
    <property type="term" value="F:serine-type endopeptidase activity"/>
    <property type="evidence" value="ECO:0007669"/>
    <property type="project" value="UniProtKB-UniRule"/>
</dbReference>
<dbReference type="PROSITE" id="PS00138">
    <property type="entry name" value="SUBTILASE_SER"/>
    <property type="match status" value="1"/>
</dbReference>
<dbReference type="AlphaFoldDB" id="A0A6V7EJ61"/>
<dbReference type="FunFam" id="3.40.50.200:FF:000022">
    <property type="entry name" value="Extracellular protease"/>
    <property type="match status" value="1"/>
</dbReference>
<dbReference type="InterPro" id="IPR036852">
    <property type="entry name" value="Peptidase_S8/S53_dom_sf"/>
</dbReference>
<dbReference type="InterPro" id="IPR023828">
    <property type="entry name" value="Peptidase_S8_Ser-AS"/>
</dbReference>
<feature type="chain" id="PRO_5042750874" evidence="11">
    <location>
        <begin position="28"/>
        <end position="627"/>
    </location>
</feature>
<evidence type="ECO:0000259" key="13">
    <source>
        <dbReference type="Pfam" id="PF04151"/>
    </source>
</evidence>
<keyword evidence="8" id="KW-0865">Zymogen</keyword>
<evidence type="ECO:0000313" key="15">
    <source>
        <dbReference type="EMBL" id="NMI20662.1"/>
    </source>
</evidence>
<dbReference type="PANTHER" id="PTHR43806">
    <property type="entry name" value="PEPTIDASE S8"/>
    <property type="match status" value="1"/>
</dbReference>
<dbReference type="GO" id="GO:0005576">
    <property type="term" value="C:extracellular region"/>
    <property type="evidence" value="ECO:0007669"/>
    <property type="project" value="UniProtKB-SubCell"/>
</dbReference>
<proteinExistence type="inferred from homology"/>
<dbReference type="InterPro" id="IPR034176">
    <property type="entry name" value="Peptidases_S8_13"/>
</dbReference>
<evidence type="ECO:0000313" key="14">
    <source>
        <dbReference type="EMBL" id="CAD0351248.1"/>
    </source>
</evidence>
<dbReference type="Gene3D" id="3.40.50.200">
    <property type="entry name" value="Peptidase S8/S53 domain"/>
    <property type="match status" value="1"/>
</dbReference>
<keyword evidence="4 9" id="KW-0645">Protease</keyword>
<dbReference type="PRINTS" id="PR00723">
    <property type="entry name" value="SUBTILISIN"/>
</dbReference>
<reference evidence="14" key="4">
    <citation type="submission" date="2020-07" db="EMBL/GenBank/DDBJ databases">
        <authorList>
            <person name="Pothier F. J."/>
        </authorList>
    </citation>
    <scope>NUCLEOTIDE SEQUENCE</scope>
    <source>
        <strain evidence="14">CFBP 2533</strain>
    </source>
</reference>
<feature type="active site" description="Charge relay system" evidence="9">
    <location>
        <position position="255"/>
    </location>
</feature>
<sequence>MIQNHRSRTLAIACSAVFSLGSGIAAAATLDSSVSAAQRQQAMRDAPVDGIIVKYRSGKVTARSVGSASAATITAAASRAAVQLAPAARSGKAAVPTFVRTLAVGSELIKLPAQLSRSDADRLVRELQSDPAVEYAQIDARAYRLQSSGGSLPNDPLLATNQWHLTDPVGGIDAPAAWATAQGEGVVVAVIDTGILPAHPDLAGNLLQGYDFISNADTSRRATNARVPGALDYGDWEATDGECGIFSAARDSSWHGTHVAGTIAEATGNAIGGAGVAYKAKVLPVRVLGHCGGSFSDITDAIVWASGGHVEGVPDNREPAEIINISLGGFGPCDSAMQAAINGAVSRGTTVVVAAGNGGSDVSSAVPANCANVVSVAATRLTGGLAYYSNFGSLIDLAAPGGGARDLETDTLYDGPIGSWIWQTGYTGATTPTSGQFTYIGPGFAGTSMASPHVAGTAALVQSALIADGKAPLTPAALERLLKRSARAFPVQIPLATPAGSGIVDAGAAVDRALRRCDAGDVGCQVDAQPLRNSVPERGLSNLAGDSGLFTFEASAGAVLSFISFGGSGQAGLYVAFGREPSATDNDGASTRSGTSQTVRFTAPRTGTYILKLDGTEFDGVSLLARQ</sequence>
<evidence type="ECO:0000259" key="12">
    <source>
        <dbReference type="Pfam" id="PF00082"/>
    </source>
</evidence>
<dbReference type="Proteomes" id="UP000548771">
    <property type="component" value="Unassembled WGS sequence"/>
</dbReference>